<dbReference type="Proteomes" id="UP000054988">
    <property type="component" value="Unassembled WGS sequence"/>
</dbReference>
<name>A0A0W0F771_MONRR</name>
<gene>
    <name evidence="1" type="ORF">WG66_15331</name>
</gene>
<proteinExistence type="predicted"/>
<sequence length="22" mass="2706">MENLEMMLEIAVQEKRVSIKKW</sequence>
<comment type="caution">
    <text evidence="1">The sequence shown here is derived from an EMBL/GenBank/DDBJ whole genome shotgun (WGS) entry which is preliminary data.</text>
</comment>
<evidence type="ECO:0000313" key="1">
    <source>
        <dbReference type="EMBL" id="KTB32084.1"/>
    </source>
</evidence>
<accession>A0A0W0F771</accession>
<organism evidence="1 2">
    <name type="scientific">Moniliophthora roreri</name>
    <name type="common">Frosty pod rot fungus</name>
    <name type="synonym">Monilia roreri</name>
    <dbReference type="NCBI Taxonomy" id="221103"/>
    <lineage>
        <taxon>Eukaryota</taxon>
        <taxon>Fungi</taxon>
        <taxon>Dikarya</taxon>
        <taxon>Basidiomycota</taxon>
        <taxon>Agaricomycotina</taxon>
        <taxon>Agaricomycetes</taxon>
        <taxon>Agaricomycetidae</taxon>
        <taxon>Agaricales</taxon>
        <taxon>Marasmiineae</taxon>
        <taxon>Marasmiaceae</taxon>
        <taxon>Moniliophthora</taxon>
    </lineage>
</organism>
<evidence type="ECO:0000313" key="2">
    <source>
        <dbReference type="Proteomes" id="UP000054988"/>
    </source>
</evidence>
<reference evidence="1 2" key="1">
    <citation type="submission" date="2015-12" db="EMBL/GenBank/DDBJ databases">
        <title>Draft genome sequence of Moniliophthora roreri, the causal agent of frosty pod rot of cacao.</title>
        <authorList>
            <person name="Aime M.C."/>
            <person name="Diaz-Valderrama J.R."/>
            <person name="Kijpornyongpan T."/>
            <person name="Phillips-Mora W."/>
        </authorList>
    </citation>
    <scope>NUCLEOTIDE SEQUENCE [LARGE SCALE GENOMIC DNA]</scope>
    <source>
        <strain evidence="1 2">MCA 2952</strain>
    </source>
</reference>
<dbReference type="EMBL" id="LATX01002260">
    <property type="protein sequence ID" value="KTB32084.1"/>
    <property type="molecule type" value="Genomic_DNA"/>
</dbReference>
<dbReference type="AlphaFoldDB" id="A0A0W0F771"/>
<protein>
    <submittedName>
        <fullName evidence="1">Uncharacterized protein</fullName>
    </submittedName>
</protein>